<evidence type="ECO:0000313" key="3">
    <source>
        <dbReference type="EMBL" id="KAF9336592.1"/>
    </source>
</evidence>
<dbReference type="Gene3D" id="1.10.510.10">
    <property type="entry name" value="Transferase(Phosphotransferase) domain 1"/>
    <property type="match status" value="1"/>
</dbReference>
<sequence length="795" mass="86305">TTRTTVKTTVTTTKNGGKIFTTTGSGGRTVVTERTETGAARHIITGVVPGQTTVRTITQRTESGDEILVPVDEPEGECREVVTERSENGQIRYIIGGIIAGAVAGGIVRTIHSSSSSSSVDGGSTTISSSTRIVTERSSTGEIRYIIVGGFSGNAVRVITERTSSGETRLIPTNEPTGELRHVIAERSESGEIRYIIGGIIAGGIIKTVTESSSSGSTRVIPGGSSVVSSSTRIITERTSTGEIRYIIVGGFSGSAIRVITERSSTGEIRLIPTNEESGELRHVISERSESGEIRYIIGGAITSNTVTRVIMGPRIVTERTSSGEIRYVIIDQYNGNAIRTKFERNEETGEFVHTPVKEPEGELRYVTEERSESGEIRKVIGAVITGNVTTTTRTVSGGVVPEGTSSSTQTRIVSEQTESGEIRYYQVTIVDGKEVRTVVERTEDGGFRIPGGAIIVGAGAALIGNNHHTTTTTRVVGGGTLTPAEQAANKTQITLKLSIMRYERADASAAIPSAAIGTLMFSKFKMLAAGDVNIEDTAYSHVEEIKTPMSRRTLKWMKTEAHWKREAGMLQHLKSDRYIADLYTLYSLPTFAEYRYVSVLGSFSRTLESYMLTQKLNSLQIRQLTLALSDALRWCHEHHVVHLNVRPSSFYLDGVPGADGTNASGQLIWKLWNFGHARFVGESVDTAVTTVTYAAPEILNGRKSKTDSNVLSAVSMDRWSLGLILYELHVGKPYFVNAADAELQLTTDEGARFQVALDGVKEQDAKVAIRGLLEVDVEKRYTHETLREVYFGKI</sequence>
<dbReference type="GO" id="GO:0005524">
    <property type="term" value="F:ATP binding"/>
    <property type="evidence" value="ECO:0007669"/>
    <property type="project" value="InterPro"/>
</dbReference>
<gene>
    <name evidence="3" type="ORF">BG006_008158</name>
</gene>
<reference evidence="3" key="1">
    <citation type="journal article" date="2020" name="Fungal Divers.">
        <title>Resolving the Mortierellaceae phylogeny through synthesis of multi-gene phylogenetics and phylogenomics.</title>
        <authorList>
            <person name="Vandepol N."/>
            <person name="Liber J."/>
            <person name="Desiro A."/>
            <person name="Na H."/>
            <person name="Kennedy M."/>
            <person name="Barry K."/>
            <person name="Grigoriev I.V."/>
            <person name="Miller A.N."/>
            <person name="O'Donnell K."/>
            <person name="Stajich J.E."/>
            <person name="Bonito G."/>
        </authorList>
    </citation>
    <scope>NUCLEOTIDE SEQUENCE</scope>
    <source>
        <strain evidence="3">NVP1</strain>
    </source>
</reference>
<feature type="non-terminal residue" evidence="3">
    <location>
        <position position="1"/>
    </location>
</feature>
<dbReference type="SMART" id="SM00220">
    <property type="entry name" value="S_TKc"/>
    <property type="match status" value="1"/>
</dbReference>
<evidence type="ECO:0000256" key="1">
    <source>
        <dbReference type="SAM" id="MobiDB-lite"/>
    </source>
</evidence>
<dbReference type="GO" id="GO:0004672">
    <property type="term" value="F:protein kinase activity"/>
    <property type="evidence" value="ECO:0007669"/>
    <property type="project" value="InterPro"/>
</dbReference>
<evidence type="ECO:0000259" key="2">
    <source>
        <dbReference type="PROSITE" id="PS50011"/>
    </source>
</evidence>
<organism evidence="3 4">
    <name type="scientific">Podila minutissima</name>
    <dbReference type="NCBI Taxonomy" id="64525"/>
    <lineage>
        <taxon>Eukaryota</taxon>
        <taxon>Fungi</taxon>
        <taxon>Fungi incertae sedis</taxon>
        <taxon>Mucoromycota</taxon>
        <taxon>Mortierellomycotina</taxon>
        <taxon>Mortierellomycetes</taxon>
        <taxon>Mortierellales</taxon>
        <taxon>Mortierellaceae</taxon>
        <taxon>Podila</taxon>
    </lineage>
</organism>
<dbReference type="Proteomes" id="UP000696485">
    <property type="component" value="Unassembled WGS sequence"/>
</dbReference>
<dbReference type="PROSITE" id="PS50011">
    <property type="entry name" value="PROTEIN_KINASE_DOM"/>
    <property type="match status" value="1"/>
</dbReference>
<dbReference type="AlphaFoldDB" id="A0A9P5SR90"/>
<feature type="region of interest" description="Disordered" evidence="1">
    <location>
        <begin position="113"/>
        <end position="133"/>
    </location>
</feature>
<dbReference type="InterPro" id="IPR011009">
    <property type="entry name" value="Kinase-like_dom_sf"/>
</dbReference>
<dbReference type="SUPFAM" id="SSF56112">
    <property type="entry name" value="Protein kinase-like (PK-like)"/>
    <property type="match status" value="1"/>
</dbReference>
<feature type="domain" description="Protein kinase" evidence="2">
    <location>
        <begin position="471"/>
        <end position="792"/>
    </location>
</feature>
<dbReference type="PANTHER" id="PTHR24347">
    <property type="entry name" value="SERINE/THREONINE-PROTEIN KINASE"/>
    <property type="match status" value="1"/>
</dbReference>
<evidence type="ECO:0000313" key="4">
    <source>
        <dbReference type="Proteomes" id="UP000696485"/>
    </source>
</evidence>
<dbReference type="Pfam" id="PF00069">
    <property type="entry name" value="Pkinase"/>
    <property type="match status" value="1"/>
</dbReference>
<keyword evidence="4" id="KW-1185">Reference proteome</keyword>
<name>A0A9P5SR90_9FUNG</name>
<accession>A0A9P5SR90</accession>
<comment type="caution">
    <text evidence="3">The sequence shown here is derived from an EMBL/GenBank/DDBJ whole genome shotgun (WGS) entry which is preliminary data.</text>
</comment>
<proteinExistence type="predicted"/>
<dbReference type="EMBL" id="JAAAUY010000054">
    <property type="protein sequence ID" value="KAF9336592.1"/>
    <property type="molecule type" value="Genomic_DNA"/>
</dbReference>
<dbReference type="InterPro" id="IPR000719">
    <property type="entry name" value="Prot_kinase_dom"/>
</dbReference>
<protein>
    <recommendedName>
        <fullName evidence="2">Protein kinase domain-containing protein</fullName>
    </recommendedName>
</protein>